<reference evidence="5 6" key="1">
    <citation type="submission" date="2017-12" db="EMBL/GenBank/DDBJ databases">
        <title>Chromulinavorax destructans is a abundant pathogen of dominant heterotrophic picoflagllates.</title>
        <authorList>
            <person name="Deeg C.M."/>
            <person name="Zimmer M."/>
            <person name="Suttle C.A."/>
        </authorList>
    </citation>
    <scope>NUCLEOTIDE SEQUENCE [LARGE SCALE GENOMIC DNA]</scope>
    <source>
        <strain evidence="5 6">SeV1</strain>
    </source>
</reference>
<dbReference type="PROSITE" id="PS50297">
    <property type="entry name" value="ANK_REP_REGION"/>
    <property type="match status" value="7"/>
</dbReference>
<dbReference type="SUPFAM" id="SSF48403">
    <property type="entry name" value="Ankyrin repeat"/>
    <property type="match status" value="1"/>
</dbReference>
<dbReference type="EMBL" id="CP025544">
    <property type="protein sequence ID" value="AXK60271.1"/>
    <property type="molecule type" value="Genomic_DNA"/>
</dbReference>
<keyword evidence="2 3" id="KW-0040">ANK repeat</keyword>
<dbReference type="Pfam" id="PF13637">
    <property type="entry name" value="Ank_4"/>
    <property type="match status" value="1"/>
</dbReference>
<dbReference type="PRINTS" id="PR01415">
    <property type="entry name" value="ANKYRIN"/>
</dbReference>
<dbReference type="KEGG" id="cdes:C0J27_00700"/>
<dbReference type="Pfam" id="PF12796">
    <property type="entry name" value="Ank_2"/>
    <property type="match status" value="2"/>
</dbReference>
<dbReference type="PANTHER" id="PTHR24171">
    <property type="entry name" value="ANKYRIN REPEAT DOMAIN-CONTAINING PROTEIN 39-RELATED"/>
    <property type="match status" value="1"/>
</dbReference>
<dbReference type="PROSITE" id="PS51257">
    <property type="entry name" value="PROKAR_LIPOPROTEIN"/>
    <property type="match status" value="1"/>
</dbReference>
<dbReference type="AlphaFoldDB" id="A0A345ZAF4"/>
<feature type="signal peptide" evidence="4">
    <location>
        <begin position="1"/>
        <end position="22"/>
    </location>
</feature>
<dbReference type="OrthoDB" id="9772065at2"/>
<keyword evidence="6" id="KW-1185">Reference proteome</keyword>
<feature type="repeat" description="ANK" evidence="3">
    <location>
        <begin position="265"/>
        <end position="297"/>
    </location>
</feature>
<feature type="repeat" description="ANK" evidence="3">
    <location>
        <begin position="197"/>
        <end position="229"/>
    </location>
</feature>
<evidence type="ECO:0000313" key="6">
    <source>
        <dbReference type="Proteomes" id="UP000254834"/>
    </source>
</evidence>
<name>A0A345ZAF4_9BACT</name>
<evidence type="ECO:0000256" key="3">
    <source>
        <dbReference type="PROSITE-ProRule" id="PRU00023"/>
    </source>
</evidence>
<feature type="repeat" description="ANK" evidence="3">
    <location>
        <begin position="164"/>
        <end position="196"/>
    </location>
</feature>
<evidence type="ECO:0000313" key="5">
    <source>
        <dbReference type="EMBL" id="AXK60271.1"/>
    </source>
</evidence>
<feature type="repeat" description="ANK" evidence="3">
    <location>
        <begin position="331"/>
        <end position="363"/>
    </location>
</feature>
<dbReference type="Gene3D" id="1.25.40.20">
    <property type="entry name" value="Ankyrin repeat-containing domain"/>
    <property type="match status" value="3"/>
</dbReference>
<dbReference type="InterPro" id="IPR002110">
    <property type="entry name" value="Ankyrin_rpt"/>
</dbReference>
<evidence type="ECO:0000256" key="4">
    <source>
        <dbReference type="SAM" id="SignalP"/>
    </source>
</evidence>
<feature type="repeat" description="ANK" evidence="3">
    <location>
        <begin position="231"/>
        <end position="263"/>
    </location>
</feature>
<dbReference type="SMART" id="SM00248">
    <property type="entry name" value="ANK"/>
    <property type="match status" value="7"/>
</dbReference>
<feature type="repeat" description="ANK" evidence="3">
    <location>
        <begin position="298"/>
        <end position="330"/>
    </location>
</feature>
<dbReference type="PROSITE" id="PS50088">
    <property type="entry name" value="ANK_REPEAT"/>
    <property type="match status" value="7"/>
</dbReference>
<keyword evidence="1" id="KW-0677">Repeat</keyword>
<evidence type="ECO:0000256" key="1">
    <source>
        <dbReference type="ARBA" id="ARBA00022737"/>
    </source>
</evidence>
<feature type="chain" id="PRO_5017038316" evidence="4">
    <location>
        <begin position="23"/>
        <end position="443"/>
    </location>
</feature>
<feature type="repeat" description="ANK" evidence="3">
    <location>
        <begin position="365"/>
        <end position="397"/>
    </location>
</feature>
<keyword evidence="4" id="KW-0732">Signal</keyword>
<gene>
    <name evidence="5" type="ORF">C0J27_00700</name>
</gene>
<evidence type="ECO:0000256" key="2">
    <source>
        <dbReference type="ARBA" id="ARBA00023043"/>
    </source>
</evidence>
<organism evidence="5 6">
    <name type="scientific">Candidatus Chromulinivorax destructor</name>
    <dbReference type="NCBI Taxonomy" id="2066483"/>
    <lineage>
        <taxon>Bacteria</taxon>
        <taxon>Candidatus Babelota</taxon>
        <taxon>Candidatus Babeliae</taxon>
        <taxon>Candidatus Babeliales</taxon>
        <taxon>Candidatus Chromulinivoraceae</taxon>
        <taxon>Candidatus Chromulinivorax</taxon>
    </lineage>
</organism>
<dbReference type="Proteomes" id="UP000254834">
    <property type="component" value="Chromosome"/>
</dbReference>
<protein>
    <submittedName>
        <fullName evidence="5">Uncharacterized protein</fullName>
    </submittedName>
</protein>
<sequence length="443" mass="48813">MKDKMMKTNKLLLMLTTGLSLAIAVSCSEQTIASAQMRQNIIDDAMKQENYSDLKQDLAFLESQGLLQPDSFYNLLQENITESDDATFDEVIEKAQGLLTKHMRNPFLLTLVRATEENKPVDYYVDAVANPLFSYVVQRKDHDIALHNIVRGWLRAWGNKKYIDGSTPLHIAAEKGHMEIIKFLLAAGVSVDIQMPNGATALYFAAQNGYTEIVRLLIQGGANVDIQRTDNGYTALCIAAEKGHLEIVRFLVEHGADVNMKKNVNGATSLYLAAEKGHIEIVKFLLAAGASVDMQMDNEATSLYIAAQNGYTGIVRLLIEGGANVNIQIIEGSTPLHIAALYGHAEIVRILLAAGANVNAQRTTNGITPLVIASIKGYAEIVQLLLAANVNLDIRSYNGKLAEEVAKTSKIKGLFARARKKQQEQKNAREMVIFENQIKKDLR</sequence>
<accession>A0A345ZAF4</accession>
<dbReference type="InterPro" id="IPR036770">
    <property type="entry name" value="Ankyrin_rpt-contain_sf"/>
</dbReference>
<proteinExistence type="predicted"/>